<dbReference type="RefSeq" id="WP_139634631.1">
    <property type="nucleotide sequence ID" value="NZ_VDLX02000015.1"/>
</dbReference>
<dbReference type="Gene3D" id="3.50.50.60">
    <property type="entry name" value="FAD/NAD(P)-binding domain"/>
    <property type="match status" value="1"/>
</dbReference>
<accession>A0A5C4W0C1</accession>
<dbReference type="OrthoDB" id="3356051at2"/>
<gene>
    <name evidence="2" type="ORF">FH608_034905</name>
</gene>
<dbReference type="Gene3D" id="3.30.9.10">
    <property type="entry name" value="D-Amino Acid Oxidase, subunit A, domain 2"/>
    <property type="match status" value="1"/>
</dbReference>
<organism evidence="2 3">
    <name type="scientific">Nonomuraea phyllanthi</name>
    <dbReference type="NCBI Taxonomy" id="2219224"/>
    <lineage>
        <taxon>Bacteria</taxon>
        <taxon>Bacillati</taxon>
        <taxon>Actinomycetota</taxon>
        <taxon>Actinomycetes</taxon>
        <taxon>Streptosporangiales</taxon>
        <taxon>Streptosporangiaceae</taxon>
        <taxon>Nonomuraea</taxon>
    </lineage>
</organism>
<feature type="domain" description="FAD-binding" evidence="1">
    <location>
        <begin position="4"/>
        <end position="314"/>
    </location>
</feature>
<dbReference type="PANTHER" id="PTHR46865:SF2">
    <property type="entry name" value="MONOOXYGENASE"/>
    <property type="match status" value="1"/>
</dbReference>
<reference evidence="2 3" key="1">
    <citation type="submission" date="2019-10" db="EMBL/GenBank/DDBJ databases">
        <title>Nonomuraea sp. nov., isolated from Phyllanthus amarus.</title>
        <authorList>
            <person name="Klykleung N."/>
            <person name="Tanasupawat S."/>
        </authorList>
    </citation>
    <scope>NUCLEOTIDE SEQUENCE [LARGE SCALE GENOMIC DNA]</scope>
    <source>
        <strain evidence="2 3">PA1-10</strain>
    </source>
</reference>
<dbReference type="EMBL" id="VDLX02000015">
    <property type="protein sequence ID" value="KAB8190698.1"/>
    <property type="molecule type" value="Genomic_DNA"/>
</dbReference>
<protein>
    <submittedName>
        <fullName evidence="2">FAD-dependent oxidoreductase</fullName>
    </submittedName>
</protein>
<dbReference type="InterPro" id="IPR002938">
    <property type="entry name" value="FAD-bd"/>
</dbReference>
<dbReference type="Proteomes" id="UP000312512">
    <property type="component" value="Unassembled WGS sequence"/>
</dbReference>
<evidence type="ECO:0000313" key="3">
    <source>
        <dbReference type="Proteomes" id="UP000312512"/>
    </source>
</evidence>
<proteinExistence type="predicted"/>
<dbReference type="PANTHER" id="PTHR46865">
    <property type="entry name" value="OXIDOREDUCTASE-RELATED"/>
    <property type="match status" value="1"/>
</dbReference>
<comment type="caution">
    <text evidence="2">The sequence shown here is derived from an EMBL/GenBank/DDBJ whole genome shotgun (WGS) entry which is preliminary data.</text>
</comment>
<dbReference type="PRINTS" id="PR00420">
    <property type="entry name" value="RNGMNOXGNASE"/>
</dbReference>
<keyword evidence="3" id="KW-1185">Reference proteome</keyword>
<dbReference type="InterPro" id="IPR036188">
    <property type="entry name" value="FAD/NAD-bd_sf"/>
</dbReference>
<evidence type="ECO:0000313" key="2">
    <source>
        <dbReference type="EMBL" id="KAB8190698.1"/>
    </source>
</evidence>
<dbReference type="SUPFAM" id="SSF51905">
    <property type="entry name" value="FAD/NAD(P)-binding domain"/>
    <property type="match status" value="1"/>
</dbReference>
<dbReference type="GO" id="GO:0071949">
    <property type="term" value="F:FAD binding"/>
    <property type="evidence" value="ECO:0007669"/>
    <property type="project" value="InterPro"/>
</dbReference>
<name>A0A5C4W0C1_9ACTN</name>
<dbReference type="AlphaFoldDB" id="A0A5C4W0C1"/>
<evidence type="ECO:0000259" key="1">
    <source>
        <dbReference type="Pfam" id="PF01494"/>
    </source>
</evidence>
<dbReference type="Pfam" id="PF01494">
    <property type="entry name" value="FAD_binding_3"/>
    <property type="match status" value="1"/>
</dbReference>
<sequence>MRNILISGASIAGTATAYWLRRHGFDVTVVERAPAIREGGYKVDIRGAALRVVERMGLMDAIRAASTDMRVATHYDARGRKVATMDADLFGGRTGDDVEIMRGDLNELLYDLTRHDVEYVFGDSITDIADDGTVTFERSAPRRFDLVVGADGAHSVTRRIAFGEESRYARDLGYYISICTVPNTLGLDREEAVHAAPGRTANVYSTRQDTRAKACFMWSSEPLAYDHRDTEAQKDLLIKAMEGTGWEVPALLASVRDAEDFYFDSVTQIHMDRWSKGRVVLVGDAGYCASPASGQGTSLALVGAYVLAGELATGGGTEGYERELRAFVEANQALGPANVKGMVIASRAALWFQLRMIKLLPHLPGRDRMIDKVAGPIHRAANAIVLKDYAGSSLPTLSSDE</sequence>
<dbReference type="InterPro" id="IPR051704">
    <property type="entry name" value="FAD_aromatic-hydroxylase"/>
</dbReference>